<dbReference type="AlphaFoldDB" id="A0A7H8R0B8"/>
<gene>
    <name evidence="3" type="ORF">TRUGW13939_05485</name>
</gene>
<dbReference type="Gene3D" id="1.10.274.20">
    <property type="entry name" value="Phenylalanine ammonia-lyase 1, domain 3"/>
    <property type="match status" value="1"/>
</dbReference>
<dbReference type="InterPro" id="IPR008948">
    <property type="entry name" value="L-Aspartase-like"/>
</dbReference>
<dbReference type="OrthoDB" id="10051290at2759"/>
<protein>
    <recommendedName>
        <fullName evidence="5">Phenylalanine ammonia-lyase</fullName>
    </recommendedName>
</protein>
<dbReference type="InterPro" id="IPR001106">
    <property type="entry name" value="Aromatic_Lyase"/>
</dbReference>
<dbReference type="CDD" id="cd00332">
    <property type="entry name" value="PAL-HAL"/>
    <property type="match status" value="1"/>
</dbReference>
<dbReference type="GO" id="GO:0016841">
    <property type="term" value="F:ammonia-lyase activity"/>
    <property type="evidence" value="ECO:0007669"/>
    <property type="project" value="InterPro"/>
</dbReference>
<organism evidence="3 4">
    <name type="scientific">Talaromyces rugulosus</name>
    <name type="common">Penicillium rugulosum</name>
    <dbReference type="NCBI Taxonomy" id="121627"/>
    <lineage>
        <taxon>Eukaryota</taxon>
        <taxon>Fungi</taxon>
        <taxon>Dikarya</taxon>
        <taxon>Ascomycota</taxon>
        <taxon>Pezizomycotina</taxon>
        <taxon>Eurotiomycetes</taxon>
        <taxon>Eurotiomycetidae</taxon>
        <taxon>Eurotiales</taxon>
        <taxon>Trichocomaceae</taxon>
        <taxon>Talaromyces</taxon>
        <taxon>Talaromyces sect. Islandici</taxon>
    </lineage>
</organism>
<dbReference type="KEGG" id="trg:TRUGW13939_05485"/>
<accession>A0A7H8R0B8</accession>
<dbReference type="Gene3D" id="1.10.275.10">
    <property type="entry name" value="Fumarase/aspartase (N-terminal domain)"/>
    <property type="match status" value="1"/>
</dbReference>
<keyword evidence="4" id="KW-1185">Reference proteome</keyword>
<dbReference type="GO" id="GO:0006559">
    <property type="term" value="P:L-phenylalanine catabolic process"/>
    <property type="evidence" value="ECO:0007669"/>
    <property type="project" value="InterPro"/>
</dbReference>
<keyword evidence="2" id="KW-0456">Lyase</keyword>
<dbReference type="NCBIfam" id="TIGR01226">
    <property type="entry name" value="phe_am_lyase"/>
    <property type="match status" value="1"/>
</dbReference>
<name>A0A7H8R0B8_TALRU</name>
<dbReference type="Gene3D" id="1.20.200.10">
    <property type="entry name" value="Fumarase/aspartase (Central domain)"/>
    <property type="match status" value="1"/>
</dbReference>
<dbReference type="InterPro" id="IPR005922">
    <property type="entry name" value="Phe_NH3-lyase"/>
</dbReference>
<dbReference type="InterPro" id="IPR024083">
    <property type="entry name" value="Fumarase/histidase_N"/>
</dbReference>
<dbReference type="GO" id="GO:0005737">
    <property type="term" value="C:cytoplasm"/>
    <property type="evidence" value="ECO:0007669"/>
    <property type="project" value="InterPro"/>
</dbReference>
<dbReference type="RefSeq" id="XP_035344541.1">
    <property type="nucleotide sequence ID" value="XM_035488648.1"/>
</dbReference>
<evidence type="ECO:0008006" key="5">
    <source>
        <dbReference type="Google" id="ProtNLM"/>
    </source>
</evidence>
<proteinExistence type="inferred from homology"/>
<dbReference type="GeneID" id="55992982"/>
<dbReference type="PANTHER" id="PTHR10362">
    <property type="entry name" value="HISTIDINE AMMONIA-LYASE"/>
    <property type="match status" value="1"/>
</dbReference>
<dbReference type="EMBL" id="CP055900">
    <property type="protein sequence ID" value="QKX58363.1"/>
    <property type="molecule type" value="Genomic_DNA"/>
</dbReference>
<evidence type="ECO:0000256" key="2">
    <source>
        <dbReference type="RuleBase" id="RU003954"/>
    </source>
</evidence>
<comment type="similarity">
    <text evidence="1 2">Belongs to the PAL/histidase family.</text>
</comment>
<reference evidence="4" key="1">
    <citation type="submission" date="2020-06" db="EMBL/GenBank/DDBJ databases">
        <title>A chromosome-scale genome assembly of Talaromyces rugulosus W13939.</title>
        <authorList>
            <person name="Wang B."/>
            <person name="Guo L."/>
            <person name="Ye K."/>
            <person name="Wang L."/>
        </authorList>
    </citation>
    <scope>NUCLEOTIDE SEQUENCE [LARGE SCALE GENOMIC DNA]</scope>
    <source>
        <strain evidence="4">W13939</strain>
    </source>
</reference>
<dbReference type="Pfam" id="PF00221">
    <property type="entry name" value="Lyase_aromatic"/>
    <property type="match status" value="1"/>
</dbReference>
<dbReference type="SUPFAM" id="SSF48557">
    <property type="entry name" value="L-aspartase-like"/>
    <property type="match status" value="1"/>
</dbReference>
<sequence length="714" mass="77418">MDCPQFTQAHKGWADLQAVLKSDQPVVIDGYSLTIAGVVAVAMYGKSASVTTDNATISKVQQSVDFLEDELKNGRTVYGVTTGFGGSADTRTDKVERLQIALQQHLNVGILLPSDKGLHAVEPENLREHSLPVSIVRAMMLIRCNSLIRSHSGVRLAIPQNILSMLEKDMTPVVPLRGSISASGDLSTLSYISGMLEGNPDIYVRVGSEKRTATYLSADKALQQAGIEPILLRAKEGLGVTNGTSASCAAGCVAIYQAQQLALMTQLLTAMATEALLGTSHNYHPFISSIRPHQGQAEAAKNITHLLSGSKLALDNNAETIGLAQDRYALRTAPQWIGPQLEDLNLAYRQVDTEVNSTTDNPLIDVAGRAIHHGGNFQAVCITSAMEKTTTAMQMLGKLMFAQSSELVNNQQNKGLPPNLSSDDPSLSFTAKGFDVNMSAYMSELAYIAHPVSSHVQSAELHNQSVNSLALIAARYALEAVELVSLMSATYIYLLCQALDLRCLHLEFVVAAKPAFHNLLREHFGKLVVSDERFGEFSAKSWNGVLEKWQSLSHLDLEDRAAVTIKESLGDLIHSLIHETTDTATTTAAANLNLLHIVELYKTQAAQTLSTVYDSTRNAFYNTQSTAQYLGKASAMVYSFVRKDLDIPFHRGLVDHPTLLAAATAKTNGVVDGGHGGKKRPEKILGTFASEIYLAIRDGRFHDLLMKAFTVEQS</sequence>
<evidence type="ECO:0000256" key="1">
    <source>
        <dbReference type="ARBA" id="ARBA00007238"/>
    </source>
</evidence>
<dbReference type="InterPro" id="IPR023144">
    <property type="entry name" value="Phe_NH3-lyase_shielding_dom_sf"/>
</dbReference>
<dbReference type="Proteomes" id="UP000509510">
    <property type="component" value="Chromosome III"/>
</dbReference>
<evidence type="ECO:0000313" key="3">
    <source>
        <dbReference type="EMBL" id="QKX58363.1"/>
    </source>
</evidence>
<evidence type="ECO:0000313" key="4">
    <source>
        <dbReference type="Proteomes" id="UP000509510"/>
    </source>
</evidence>